<dbReference type="GO" id="GO:0004099">
    <property type="term" value="F:chitin deacetylase activity"/>
    <property type="evidence" value="ECO:0007669"/>
    <property type="project" value="TreeGrafter"/>
</dbReference>
<feature type="domain" description="NodB homology" evidence="4">
    <location>
        <begin position="98"/>
        <end position="249"/>
    </location>
</feature>
<evidence type="ECO:0000313" key="5">
    <source>
        <dbReference type="EMBL" id="KAF9933283.1"/>
    </source>
</evidence>
<feature type="signal peptide" evidence="3">
    <location>
        <begin position="1"/>
        <end position="21"/>
    </location>
</feature>
<feature type="non-terminal residue" evidence="5">
    <location>
        <position position="249"/>
    </location>
</feature>
<dbReference type="PROSITE" id="PS51677">
    <property type="entry name" value="NODB"/>
    <property type="match status" value="1"/>
</dbReference>
<dbReference type="OrthoDB" id="407355at2759"/>
<keyword evidence="2" id="KW-0378">Hydrolase</keyword>
<dbReference type="SUPFAM" id="SSF88713">
    <property type="entry name" value="Glycoside hydrolase/deacetylase"/>
    <property type="match status" value="1"/>
</dbReference>
<dbReference type="EMBL" id="JAAAHW010009966">
    <property type="protein sequence ID" value="KAF9933283.1"/>
    <property type="molecule type" value="Genomic_DNA"/>
</dbReference>
<dbReference type="Pfam" id="PF01522">
    <property type="entry name" value="Polysacc_deac_1"/>
    <property type="match status" value="1"/>
</dbReference>
<dbReference type="GO" id="GO:0016020">
    <property type="term" value="C:membrane"/>
    <property type="evidence" value="ECO:0007669"/>
    <property type="project" value="TreeGrafter"/>
</dbReference>
<dbReference type="InterPro" id="IPR050248">
    <property type="entry name" value="Polysacc_deacetylase_ArnD"/>
</dbReference>
<dbReference type="GO" id="GO:0005975">
    <property type="term" value="P:carbohydrate metabolic process"/>
    <property type="evidence" value="ECO:0007669"/>
    <property type="project" value="InterPro"/>
</dbReference>
<feature type="chain" id="PRO_5040176286" evidence="3">
    <location>
        <begin position="22"/>
        <end position="249"/>
    </location>
</feature>
<name>A0A9P6IMG4_9FUNG</name>
<dbReference type="AlphaFoldDB" id="A0A9P6IMG4"/>
<dbReference type="Proteomes" id="UP000749646">
    <property type="component" value="Unassembled WGS sequence"/>
</dbReference>
<accession>A0A9P6IMG4</accession>
<evidence type="ECO:0000259" key="4">
    <source>
        <dbReference type="PROSITE" id="PS51677"/>
    </source>
</evidence>
<organism evidence="5 6">
    <name type="scientific">Modicella reniformis</name>
    <dbReference type="NCBI Taxonomy" id="1440133"/>
    <lineage>
        <taxon>Eukaryota</taxon>
        <taxon>Fungi</taxon>
        <taxon>Fungi incertae sedis</taxon>
        <taxon>Mucoromycota</taxon>
        <taxon>Mortierellomycotina</taxon>
        <taxon>Mortierellomycetes</taxon>
        <taxon>Mortierellales</taxon>
        <taxon>Mortierellaceae</taxon>
        <taxon>Modicella</taxon>
    </lineage>
</organism>
<comment type="caution">
    <text evidence="5">The sequence shown here is derived from an EMBL/GenBank/DDBJ whole genome shotgun (WGS) entry which is preliminary data.</text>
</comment>
<sequence length="249" mass="27316">MVKAFVSSLSVLLLTIAVVKGQTTIVLSEYPKVNEIPDVKSPEVQAWLKEIDLTGAPSIALAKAPKGSPPACVAVPDACVWTCDSCPADDIVQCAAPGTWGLTFDDGPSIATPKLLDFLKTNKLSASFFLIGSNVVQFPDIVKREITDGHHLASHTWSHTALTTLSNEQIVAEMKWTEKAVMAATGLRMKYMRPPYGDINKRVRFVLNKLGYIPVDWTGDNFDTNDWRIGNGWDKTKVVNTFSTTLDNY</sequence>
<gene>
    <name evidence="5" type="primary">CDA2_5</name>
    <name evidence="5" type="ORF">BGZ65_004184</name>
</gene>
<evidence type="ECO:0000256" key="2">
    <source>
        <dbReference type="ARBA" id="ARBA00022801"/>
    </source>
</evidence>
<reference evidence="5" key="1">
    <citation type="journal article" date="2020" name="Fungal Divers.">
        <title>Resolving the Mortierellaceae phylogeny through synthesis of multi-gene phylogenetics and phylogenomics.</title>
        <authorList>
            <person name="Vandepol N."/>
            <person name="Liber J."/>
            <person name="Desiro A."/>
            <person name="Na H."/>
            <person name="Kennedy M."/>
            <person name="Barry K."/>
            <person name="Grigoriev I.V."/>
            <person name="Miller A.N."/>
            <person name="O'Donnell K."/>
            <person name="Stajich J.E."/>
            <person name="Bonito G."/>
        </authorList>
    </citation>
    <scope>NUCLEOTIDE SEQUENCE</scope>
    <source>
        <strain evidence="5">MES-2147</strain>
    </source>
</reference>
<proteinExistence type="predicted"/>
<dbReference type="InterPro" id="IPR011330">
    <property type="entry name" value="Glyco_hydro/deAcase_b/a-brl"/>
</dbReference>
<keyword evidence="3" id="KW-0732">Signal</keyword>
<evidence type="ECO:0000313" key="6">
    <source>
        <dbReference type="Proteomes" id="UP000749646"/>
    </source>
</evidence>
<dbReference type="GO" id="GO:0046872">
    <property type="term" value="F:metal ion binding"/>
    <property type="evidence" value="ECO:0007669"/>
    <property type="project" value="UniProtKB-KW"/>
</dbReference>
<evidence type="ECO:0000256" key="1">
    <source>
        <dbReference type="ARBA" id="ARBA00022723"/>
    </source>
</evidence>
<keyword evidence="6" id="KW-1185">Reference proteome</keyword>
<dbReference type="PANTHER" id="PTHR10587">
    <property type="entry name" value="GLYCOSYL TRANSFERASE-RELATED"/>
    <property type="match status" value="1"/>
</dbReference>
<keyword evidence="1" id="KW-0479">Metal-binding</keyword>
<dbReference type="GO" id="GO:0009272">
    <property type="term" value="P:fungal-type cell wall biogenesis"/>
    <property type="evidence" value="ECO:0007669"/>
    <property type="project" value="UniProtKB-ARBA"/>
</dbReference>
<evidence type="ECO:0000256" key="3">
    <source>
        <dbReference type="SAM" id="SignalP"/>
    </source>
</evidence>
<dbReference type="PANTHER" id="PTHR10587:SF133">
    <property type="entry name" value="CHITIN DEACETYLASE 1-RELATED"/>
    <property type="match status" value="1"/>
</dbReference>
<dbReference type="InterPro" id="IPR002509">
    <property type="entry name" value="NODB_dom"/>
</dbReference>
<protein>
    <submittedName>
        <fullName evidence="5">Chitin deacetylase</fullName>
    </submittedName>
</protein>
<dbReference type="Gene3D" id="3.20.20.370">
    <property type="entry name" value="Glycoside hydrolase/deacetylase"/>
    <property type="match status" value="1"/>
</dbReference>